<dbReference type="Proteomes" id="UP000789901">
    <property type="component" value="Unassembled WGS sequence"/>
</dbReference>
<comment type="caution">
    <text evidence="1">The sequence shown here is derived from an EMBL/GenBank/DDBJ whole genome shotgun (WGS) entry which is preliminary data.</text>
</comment>
<protein>
    <submittedName>
        <fullName evidence="1">36188_t:CDS:1</fullName>
    </submittedName>
</protein>
<name>A0ABN7WPN8_GIGMA</name>
<accession>A0ABN7WPN8</accession>
<sequence>VKFVRKIKIIDTNLQTNLRDHTMKDKFTNEAYVIKDKYNDLK</sequence>
<dbReference type="EMBL" id="CAJVQB010055800">
    <property type="protein sequence ID" value="CAG8837404.1"/>
    <property type="molecule type" value="Genomic_DNA"/>
</dbReference>
<evidence type="ECO:0000313" key="2">
    <source>
        <dbReference type="Proteomes" id="UP000789901"/>
    </source>
</evidence>
<reference evidence="1 2" key="1">
    <citation type="submission" date="2021-06" db="EMBL/GenBank/DDBJ databases">
        <authorList>
            <person name="Kallberg Y."/>
            <person name="Tangrot J."/>
            <person name="Rosling A."/>
        </authorList>
    </citation>
    <scope>NUCLEOTIDE SEQUENCE [LARGE SCALE GENOMIC DNA]</scope>
    <source>
        <strain evidence="1 2">120-4 pot B 10/14</strain>
    </source>
</reference>
<feature type="non-terminal residue" evidence="1">
    <location>
        <position position="42"/>
    </location>
</feature>
<evidence type="ECO:0000313" key="1">
    <source>
        <dbReference type="EMBL" id="CAG8837404.1"/>
    </source>
</evidence>
<proteinExistence type="predicted"/>
<keyword evidence="2" id="KW-1185">Reference proteome</keyword>
<gene>
    <name evidence="1" type="ORF">GMARGA_LOCUS33483</name>
</gene>
<organism evidence="1 2">
    <name type="scientific">Gigaspora margarita</name>
    <dbReference type="NCBI Taxonomy" id="4874"/>
    <lineage>
        <taxon>Eukaryota</taxon>
        <taxon>Fungi</taxon>
        <taxon>Fungi incertae sedis</taxon>
        <taxon>Mucoromycota</taxon>
        <taxon>Glomeromycotina</taxon>
        <taxon>Glomeromycetes</taxon>
        <taxon>Diversisporales</taxon>
        <taxon>Gigasporaceae</taxon>
        <taxon>Gigaspora</taxon>
    </lineage>
</organism>
<feature type="non-terminal residue" evidence="1">
    <location>
        <position position="1"/>
    </location>
</feature>